<comment type="caution">
    <text evidence="1">The sequence shown here is derived from an EMBL/GenBank/DDBJ whole genome shotgun (WGS) entry which is preliminary data.</text>
</comment>
<gene>
    <name evidence="1" type="ORF">ATPR_2208</name>
</gene>
<sequence>MHPAPSELARQEETRAAWKKVLAYTPAGMKPQLRAVPFSGRLNGFDKT</sequence>
<dbReference type="Proteomes" id="UP000004319">
    <property type="component" value="Unassembled WGS sequence"/>
</dbReference>
<evidence type="ECO:0000313" key="1">
    <source>
        <dbReference type="EMBL" id="GAA09205.1"/>
    </source>
</evidence>
<dbReference type="AlphaFoldDB" id="F7VFR0"/>
<organism evidence="1 2">
    <name type="scientific">Acetobacter tropicalis NBRC 101654</name>
    <dbReference type="NCBI Taxonomy" id="749388"/>
    <lineage>
        <taxon>Bacteria</taxon>
        <taxon>Pseudomonadati</taxon>
        <taxon>Pseudomonadota</taxon>
        <taxon>Alphaproteobacteria</taxon>
        <taxon>Acetobacterales</taxon>
        <taxon>Acetobacteraceae</taxon>
        <taxon>Acetobacter</taxon>
    </lineage>
</organism>
<protein>
    <submittedName>
        <fullName evidence="1">Uncharacterized protein</fullName>
    </submittedName>
</protein>
<evidence type="ECO:0000313" key="2">
    <source>
        <dbReference type="Proteomes" id="UP000004319"/>
    </source>
</evidence>
<reference evidence="1 2" key="1">
    <citation type="journal article" date="2011" name="Biochem. Biophys. Res. Commun.">
        <title>Increased number of Arginine-based salt bridges contributes to the thermotolerance of thermotolerant acetic acid bacteria, Acetobacter tropicalis SKU1100.</title>
        <authorList>
            <person name="Matsutani M."/>
            <person name="Hirakawa H."/>
            <person name="Nishikura M."/>
            <person name="Soemphol W."/>
            <person name="Ali I.A.I."/>
            <person name="Yakushi T."/>
            <person name="Matsushita K."/>
        </authorList>
    </citation>
    <scope>NUCLEOTIDE SEQUENCE [LARGE SCALE GENOMIC DNA]</scope>
    <source>
        <strain evidence="1 2">NBRC 101654</strain>
    </source>
</reference>
<name>F7VFR0_9PROT</name>
<dbReference type="EMBL" id="BABS01000074">
    <property type="protein sequence ID" value="GAA09205.1"/>
    <property type="molecule type" value="Genomic_DNA"/>
</dbReference>
<accession>F7VFR0</accession>
<proteinExistence type="predicted"/>